<dbReference type="AlphaFoldDB" id="A0A0E3WFF3"/>
<accession>A0A0E3WFF3</accession>
<reference evidence="3" key="1">
    <citation type="submission" date="2015-03" db="EMBL/GenBank/DDBJ databases">
        <authorList>
            <person name="Urmite Genomes"/>
        </authorList>
    </citation>
    <scope>NUCLEOTIDE SEQUENCE [LARGE SCALE GENOMIC DNA]</scope>
    <source>
        <strain evidence="3">FF10</strain>
    </source>
</reference>
<sequence>MSLEYDRLKNEIDRFILLIERYENALIGLPSALDGIFKIVKANEDEDSLEQSDYKLEFRDRDEIESIIKTLKSNAILMLYNLVEATVRTTMFAYYTILNK</sequence>
<keyword evidence="3" id="KW-1185">Reference proteome</keyword>
<dbReference type="EMBL" id="CTEN01000003">
    <property type="protein sequence ID" value="CQR25411.1"/>
    <property type="molecule type" value="Genomic_DNA"/>
</dbReference>
<evidence type="ECO:0000259" key="1">
    <source>
        <dbReference type="Pfam" id="PF18737"/>
    </source>
</evidence>
<dbReference type="Pfam" id="PF18737">
    <property type="entry name" value="HEPN_MAE_28990"/>
    <property type="match status" value="1"/>
</dbReference>
<name>A0A0E3WFF3_9STRE</name>
<evidence type="ECO:0000313" key="2">
    <source>
        <dbReference type="EMBL" id="CQR25411.1"/>
    </source>
</evidence>
<gene>
    <name evidence="2" type="ORF">BN1356_01751</name>
</gene>
<proteinExistence type="predicted"/>
<feature type="domain" description="MAE-28990/MAE-18760-like HEPN" evidence="1">
    <location>
        <begin position="9"/>
        <end position="99"/>
    </location>
</feature>
<dbReference type="STRING" id="1608583.BN1356_01751"/>
<dbReference type="InterPro" id="IPR040788">
    <property type="entry name" value="HEPN_MAE_28990"/>
</dbReference>
<evidence type="ECO:0000313" key="3">
    <source>
        <dbReference type="Proteomes" id="UP000198604"/>
    </source>
</evidence>
<organism evidence="2 3">
    <name type="scientific">Streptococcus varani</name>
    <dbReference type="NCBI Taxonomy" id="1608583"/>
    <lineage>
        <taxon>Bacteria</taxon>
        <taxon>Bacillati</taxon>
        <taxon>Bacillota</taxon>
        <taxon>Bacilli</taxon>
        <taxon>Lactobacillales</taxon>
        <taxon>Streptococcaceae</taxon>
        <taxon>Streptococcus</taxon>
    </lineage>
</organism>
<protein>
    <recommendedName>
        <fullName evidence="1">MAE-28990/MAE-18760-like HEPN domain-containing protein</fullName>
    </recommendedName>
</protein>
<dbReference type="Proteomes" id="UP000198604">
    <property type="component" value="Unassembled WGS sequence"/>
</dbReference>